<proteinExistence type="predicted"/>
<accession>A0A6J5L1R4</accession>
<evidence type="ECO:0000313" key="2">
    <source>
        <dbReference type="EMBL" id="CAB4126350.1"/>
    </source>
</evidence>
<reference evidence="2" key="1">
    <citation type="submission" date="2020-04" db="EMBL/GenBank/DDBJ databases">
        <authorList>
            <person name="Chiriac C."/>
            <person name="Salcher M."/>
            <person name="Ghai R."/>
            <person name="Kavagutti S V."/>
        </authorList>
    </citation>
    <scope>NUCLEOTIDE SEQUENCE</scope>
</reference>
<organism evidence="2">
    <name type="scientific">uncultured Caudovirales phage</name>
    <dbReference type="NCBI Taxonomy" id="2100421"/>
    <lineage>
        <taxon>Viruses</taxon>
        <taxon>Duplodnaviria</taxon>
        <taxon>Heunggongvirae</taxon>
        <taxon>Uroviricota</taxon>
        <taxon>Caudoviricetes</taxon>
        <taxon>Peduoviridae</taxon>
        <taxon>Maltschvirus</taxon>
        <taxon>Maltschvirus maltsch</taxon>
    </lineage>
</organism>
<protein>
    <submittedName>
        <fullName evidence="2">Homing endonuclease, LAGLIDADG</fullName>
    </submittedName>
</protein>
<dbReference type="InterPro" id="IPR004860">
    <property type="entry name" value="LAGLIDADG_dom"/>
</dbReference>
<name>A0A6J5L1R4_9CAUD</name>
<dbReference type="SUPFAM" id="SSF55608">
    <property type="entry name" value="Homing endonucleases"/>
    <property type="match status" value="1"/>
</dbReference>
<dbReference type="Gene3D" id="3.10.28.10">
    <property type="entry name" value="Homing endonucleases"/>
    <property type="match status" value="1"/>
</dbReference>
<keyword evidence="2" id="KW-0255">Endonuclease</keyword>
<keyword evidence="2" id="KW-0540">Nuclease</keyword>
<sequence>MPKGDYEKREYTEATLAYLAGIIDGEGSIYIGNFSSNPKTGAKYYQTNMEITNTSKPLMDWLMNTFGGLLNKYTEKQSPKNHRQEYWRWIATGDRLTHLCELILPYLICKKRQCEIMLKMRATYIGNGKGLSHLGKSGVQPHTQELLDYRQSLMDEIRSLHVRNYLNKEH</sequence>
<keyword evidence="2" id="KW-0378">Hydrolase</keyword>
<dbReference type="GO" id="GO:0004519">
    <property type="term" value="F:endonuclease activity"/>
    <property type="evidence" value="ECO:0007669"/>
    <property type="project" value="UniProtKB-KW"/>
</dbReference>
<dbReference type="InterPro" id="IPR027434">
    <property type="entry name" value="Homing_endonucl"/>
</dbReference>
<evidence type="ECO:0000259" key="1">
    <source>
        <dbReference type="Pfam" id="PF00961"/>
    </source>
</evidence>
<feature type="domain" description="Homing endonuclease LAGLIDADG" evidence="1">
    <location>
        <begin position="19"/>
        <end position="77"/>
    </location>
</feature>
<gene>
    <name evidence="2" type="ORF">UFOVP88_18</name>
</gene>
<dbReference type="Pfam" id="PF00961">
    <property type="entry name" value="LAGLIDADG_1"/>
    <property type="match status" value="1"/>
</dbReference>
<dbReference type="EMBL" id="LR796195">
    <property type="protein sequence ID" value="CAB4126350.1"/>
    <property type="molecule type" value="Genomic_DNA"/>
</dbReference>